<dbReference type="GO" id="GO:0005829">
    <property type="term" value="C:cytosol"/>
    <property type="evidence" value="ECO:0007669"/>
    <property type="project" value="TreeGrafter"/>
</dbReference>
<dbReference type="GO" id="GO:0008926">
    <property type="term" value="F:mannitol-1-phosphate 5-dehydrogenase activity"/>
    <property type="evidence" value="ECO:0007669"/>
    <property type="project" value="UniProtKB-UniRule"/>
</dbReference>
<evidence type="ECO:0000259" key="9">
    <source>
        <dbReference type="Pfam" id="PF08125"/>
    </source>
</evidence>
<dbReference type="GO" id="GO:0019592">
    <property type="term" value="P:mannitol catabolic process"/>
    <property type="evidence" value="ECO:0007669"/>
    <property type="project" value="TreeGrafter"/>
</dbReference>
<evidence type="ECO:0000256" key="7">
    <source>
        <dbReference type="HAMAP-Rule" id="MF_00196"/>
    </source>
</evidence>
<dbReference type="Proteomes" id="UP000561271">
    <property type="component" value="Unassembled WGS sequence"/>
</dbReference>
<reference evidence="12 13" key="1">
    <citation type="journal article" date="2020" name="Front. Microbiol.">
        <title>Single-cell genomics of novel Actinobacteria with the Wood-Ljungdahl pathway discovered in a serpentinizing system.</title>
        <authorList>
            <person name="Merino N."/>
            <person name="Kawai M."/>
            <person name="Boyd E.S."/>
            <person name="Colman D.R."/>
            <person name="McGlynn S.E."/>
            <person name="Nealson K.H."/>
            <person name="Kurokawa K."/>
            <person name="Hongoh Y."/>
        </authorList>
    </citation>
    <scope>NUCLEOTIDE SEQUENCE [LARGE SCALE GENOMIC DNA]</scope>
    <source>
        <strain evidence="10 13">S03</strain>
        <strain evidence="11 12">S44</strain>
    </source>
</reference>
<feature type="domain" description="Mannitol dehydrogenase N-terminal" evidence="8">
    <location>
        <begin position="41"/>
        <end position="238"/>
    </location>
</feature>
<accession>A0A6V8Q007</accession>
<comment type="caution">
    <text evidence="7">Lacks conserved residue(s) required for the propagation of feature annotation.</text>
</comment>
<dbReference type="SUPFAM" id="SSF48179">
    <property type="entry name" value="6-phosphogluconate dehydrogenase C-terminal domain-like"/>
    <property type="match status" value="1"/>
</dbReference>
<evidence type="ECO:0000313" key="10">
    <source>
        <dbReference type="EMBL" id="GFP18863.1"/>
    </source>
</evidence>
<keyword evidence="4 7" id="KW-0560">Oxidoreductase</keyword>
<name>A0A6V8Q007_9ACTN</name>
<evidence type="ECO:0000256" key="3">
    <source>
        <dbReference type="ARBA" id="ARBA00016219"/>
    </source>
</evidence>
<comment type="caution">
    <text evidence="11">The sequence shown here is derived from an EMBL/GenBank/DDBJ whole genome shotgun (WGS) entry which is preliminary data.</text>
</comment>
<dbReference type="SUPFAM" id="SSF51735">
    <property type="entry name" value="NAD(P)-binding Rossmann-fold domains"/>
    <property type="match status" value="1"/>
</dbReference>
<dbReference type="InterPro" id="IPR008927">
    <property type="entry name" value="6-PGluconate_DH-like_C_sf"/>
</dbReference>
<dbReference type="HAMAP" id="MF_00196">
    <property type="entry name" value="Mannitol_dehydrog"/>
    <property type="match status" value="1"/>
</dbReference>
<evidence type="ECO:0000313" key="13">
    <source>
        <dbReference type="Proteomes" id="UP000574717"/>
    </source>
</evidence>
<dbReference type="Gene3D" id="3.40.50.720">
    <property type="entry name" value="NAD(P)-binding Rossmann-like Domain"/>
    <property type="match status" value="1"/>
</dbReference>
<dbReference type="Proteomes" id="UP000574717">
    <property type="component" value="Unassembled WGS sequence"/>
</dbReference>
<evidence type="ECO:0000259" key="8">
    <source>
        <dbReference type="Pfam" id="PF01232"/>
    </source>
</evidence>
<evidence type="ECO:0000313" key="12">
    <source>
        <dbReference type="Proteomes" id="UP000561271"/>
    </source>
</evidence>
<evidence type="ECO:0000256" key="4">
    <source>
        <dbReference type="ARBA" id="ARBA00023002"/>
    </source>
</evidence>
<dbReference type="InterPro" id="IPR000669">
    <property type="entry name" value="Mannitol_DH"/>
</dbReference>
<keyword evidence="5 7" id="KW-0520">NAD</keyword>
<organism evidence="11 12">
    <name type="scientific">Candidatus Hakubella thermalkaliphila</name>
    <dbReference type="NCBI Taxonomy" id="2754717"/>
    <lineage>
        <taxon>Bacteria</taxon>
        <taxon>Bacillati</taxon>
        <taxon>Actinomycetota</taxon>
        <taxon>Actinomycetota incertae sedis</taxon>
        <taxon>Candidatus Hakubellales</taxon>
        <taxon>Candidatus Hakubellaceae</taxon>
        <taxon>Candidatus Hakubella</taxon>
    </lineage>
</organism>
<dbReference type="PANTHER" id="PTHR30524:SF0">
    <property type="entry name" value="ALTRONATE OXIDOREDUCTASE-RELATED"/>
    <property type="match status" value="1"/>
</dbReference>
<dbReference type="InterPro" id="IPR023028">
    <property type="entry name" value="Mannitol_1_phos_5_DH"/>
</dbReference>
<dbReference type="EMBL" id="BLRU01000018">
    <property type="protein sequence ID" value="GFP18863.1"/>
    <property type="molecule type" value="Genomic_DNA"/>
</dbReference>
<dbReference type="Pfam" id="PF01232">
    <property type="entry name" value="Mannitol_dh"/>
    <property type="match status" value="1"/>
</dbReference>
<dbReference type="AlphaFoldDB" id="A0A6V8Q007"/>
<dbReference type="InterPro" id="IPR013131">
    <property type="entry name" value="Mannitol_DH_N"/>
</dbReference>
<evidence type="ECO:0000313" key="11">
    <source>
        <dbReference type="EMBL" id="GFP37810.1"/>
    </source>
</evidence>
<sequence>MDWTKLALKGFLKGSDFPLKMHPNFHVPLCHLWHDGFMSKKALVFGAGKIGRGFLGQLLSQSDFEIVFVDIDEGLVSLLNQRGGYPLKLIGDEERALTVSGVRAVRATDEDEVLEEIATADLLLTAAGARALSSLSRLIARGLRKRWEQGVEVPLNILICENLPQPARTMQELVGQEMGTGYQDQLEQKVGFVETVICRMVPDPSREMRSSDPLLIMAEDYSILPVDKKGFRGKIPRMTGMMPVDSFVGYVHRKLYTYNTCHAVVAYLGYLKGYAYIYEAIADETILKVVRGALEESGQAVIQKYSFDQVEQREYGKDFIRRIRRKELADTVHRVAKDPLRKLAPEERLLGPATLAWGFGITPHYLSLGIAAALRYDYPQDEASRTLSRMLEEEGLDQVLREVCQLDPQSVLSQLIKEKLAALPDLIKE</sequence>
<dbReference type="EMBL" id="BLSC01000172">
    <property type="protein sequence ID" value="GFP37810.1"/>
    <property type="molecule type" value="Genomic_DNA"/>
</dbReference>
<dbReference type="Pfam" id="PF08125">
    <property type="entry name" value="Mannitol_dh_C"/>
    <property type="match status" value="1"/>
</dbReference>
<evidence type="ECO:0000256" key="1">
    <source>
        <dbReference type="ARBA" id="ARBA00006541"/>
    </source>
</evidence>
<feature type="domain" description="Mannitol dehydrogenase C-terminal" evidence="9">
    <location>
        <begin position="250"/>
        <end position="419"/>
    </location>
</feature>
<proteinExistence type="inferred from homology"/>
<comment type="catalytic activity">
    <reaction evidence="6 7">
        <text>D-mannitol 1-phosphate + NAD(+) = beta-D-fructose 6-phosphate + NADH + H(+)</text>
        <dbReference type="Rhea" id="RHEA:19661"/>
        <dbReference type="ChEBI" id="CHEBI:15378"/>
        <dbReference type="ChEBI" id="CHEBI:57540"/>
        <dbReference type="ChEBI" id="CHEBI:57634"/>
        <dbReference type="ChEBI" id="CHEBI:57945"/>
        <dbReference type="ChEBI" id="CHEBI:61381"/>
        <dbReference type="EC" id="1.1.1.17"/>
    </reaction>
</comment>
<gene>
    <name evidence="7" type="primary">mtlD</name>
    <name evidence="10" type="ORF">HKBW3S03_00368</name>
    <name evidence="11" type="ORF">HKBW3S44_01490</name>
</gene>
<protein>
    <recommendedName>
        <fullName evidence="3 7">Mannitol-1-phosphate 5-dehydrogenase</fullName>
        <ecNumber evidence="2 7">1.1.1.17</ecNumber>
    </recommendedName>
</protein>
<dbReference type="EC" id="1.1.1.17" evidence="2 7"/>
<dbReference type="Gene3D" id="1.10.1040.10">
    <property type="entry name" value="N-(1-d-carboxylethyl)-l-norvaline Dehydrogenase, domain 2"/>
    <property type="match status" value="1"/>
</dbReference>
<evidence type="ECO:0000256" key="2">
    <source>
        <dbReference type="ARBA" id="ARBA00012939"/>
    </source>
</evidence>
<dbReference type="InterPro" id="IPR013118">
    <property type="entry name" value="Mannitol_DH_C"/>
</dbReference>
<dbReference type="InterPro" id="IPR013328">
    <property type="entry name" value="6PGD_dom2"/>
</dbReference>
<evidence type="ECO:0000256" key="6">
    <source>
        <dbReference type="ARBA" id="ARBA00048615"/>
    </source>
</evidence>
<dbReference type="InterPro" id="IPR036291">
    <property type="entry name" value="NAD(P)-bd_dom_sf"/>
</dbReference>
<comment type="similarity">
    <text evidence="1 7">Belongs to the mannitol dehydrogenase family.</text>
</comment>
<dbReference type="PRINTS" id="PR00084">
    <property type="entry name" value="MTLDHDRGNASE"/>
</dbReference>
<dbReference type="PANTHER" id="PTHR30524">
    <property type="entry name" value="MANNITOL-1-PHOSPHATE 5-DEHYDROGENASE"/>
    <property type="match status" value="1"/>
</dbReference>
<evidence type="ECO:0000256" key="5">
    <source>
        <dbReference type="ARBA" id="ARBA00023027"/>
    </source>
</evidence>